<evidence type="ECO:0000256" key="6">
    <source>
        <dbReference type="PIRSR" id="PIRSR602401-1"/>
    </source>
</evidence>
<organism evidence="9 10">
    <name type="scientific">Didymella exigua CBS 183.55</name>
    <dbReference type="NCBI Taxonomy" id="1150837"/>
    <lineage>
        <taxon>Eukaryota</taxon>
        <taxon>Fungi</taxon>
        <taxon>Dikarya</taxon>
        <taxon>Ascomycota</taxon>
        <taxon>Pezizomycotina</taxon>
        <taxon>Dothideomycetes</taxon>
        <taxon>Pleosporomycetidae</taxon>
        <taxon>Pleosporales</taxon>
        <taxon>Pleosporineae</taxon>
        <taxon>Didymellaceae</taxon>
        <taxon>Didymella</taxon>
    </lineage>
</organism>
<accession>A0A6A5RXG2</accession>
<dbReference type="InterPro" id="IPR050121">
    <property type="entry name" value="Cytochrome_P450_monoxygenase"/>
</dbReference>
<evidence type="ECO:0000256" key="2">
    <source>
        <dbReference type="ARBA" id="ARBA00010617"/>
    </source>
</evidence>
<dbReference type="EMBL" id="ML978964">
    <property type="protein sequence ID" value="KAF1929947.1"/>
    <property type="molecule type" value="Genomic_DNA"/>
</dbReference>
<evidence type="ECO:0000313" key="9">
    <source>
        <dbReference type="EMBL" id="KAF1929947.1"/>
    </source>
</evidence>
<keyword evidence="4 6" id="KW-0479">Metal-binding</keyword>
<dbReference type="InterPro" id="IPR017972">
    <property type="entry name" value="Cyt_P450_CS"/>
</dbReference>
<dbReference type="Proteomes" id="UP000800082">
    <property type="component" value="Unassembled WGS sequence"/>
</dbReference>
<dbReference type="GO" id="GO:0005506">
    <property type="term" value="F:iron ion binding"/>
    <property type="evidence" value="ECO:0007669"/>
    <property type="project" value="InterPro"/>
</dbReference>
<keyword evidence="7" id="KW-0503">Monooxygenase</keyword>
<dbReference type="PROSITE" id="PS00086">
    <property type="entry name" value="CYTOCHROME_P450"/>
    <property type="match status" value="1"/>
</dbReference>
<comment type="similarity">
    <text evidence="2 7">Belongs to the cytochrome P450 family.</text>
</comment>
<dbReference type="InterPro" id="IPR002401">
    <property type="entry name" value="Cyt_P450_E_grp-I"/>
</dbReference>
<evidence type="ECO:0000256" key="1">
    <source>
        <dbReference type="ARBA" id="ARBA00001971"/>
    </source>
</evidence>
<feature type="binding site" description="axial binding residue" evidence="6">
    <location>
        <position position="461"/>
    </location>
    <ligand>
        <name>heme</name>
        <dbReference type="ChEBI" id="CHEBI:30413"/>
    </ligand>
    <ligandPart>
        <name>Fe</name>
        <dbReference type="ChEBI" id="CHEBI:18248"/>
    </ligandPart>
</feature>
<dbReference type="PRINTS" id="PR00385">
    <property type="entry name" value="P450"/>
</dbReference>
<dbReference type="PRINTS" id="PR00463">
    <property type="entry name" value="EP450I"/>
</dbReference>
<dbReference type="SUPFAM" id="SSF48264">
    <property type="entry name" value="Cytochrome P450"/>
    <property type="match status" value="1"/>
</dbReference>
<dbReference type="GO" id="GO:0020037">
    <property type="term" value="F:heme binding"/>
    <property type="evidence" value="ECO:0007669"/>
    <property type="project" value="InterPro"/>
</dbReference>
<keyword evidence="10" id="KW-1185">Reference proteome</keyword>
<reference evidence="9" key="1">
    <citation type="journal article" date="2020" name="Stud. Mycol.">
        <title>101 Dothideomycetes genomes: a test case for predicting lifestyles and emergence of pathogens.</title>
        <authorList>
            <person name="Haridas S."/>
            <person name="Albert R."/>
            <person name="Binder M."/>
            <person name="Bloem J."/>
            <person name="Labutti K."/>
            <person name="Salamov A."/>
            <person name="Andreopoulos B."/>
            <person name="Baker S."/>
            <person name="Barry K."/>
            <person name="Bills G."/>
            <person name="Bluhm B."/>
            <person name="Cannon C."/>
            <person name="Castanera R."/>
            <person name="Culley D."/>
            <person name="Daum C."/>
            <person name="Ezra D."/>
            <person name="Gonzalez J."/>
            <person name="Henrissat B."/>
            <person name="Kuo A."/>
            <person name="Liang C."/>
            <person name="Lipzen A."/>
            <person name="Lutzoni F."/>
            <person name="Magnuson J."/>
            <person name="Mondo S."/>
            <person name="Nolan M."/>
            <person name="Ohm R."/>
            <person name="Pangilinan J."/>
            <person name="Park H.-J."/>
            <person name="Ramirez L."/>
            <person name="Alfaro M."/>
            <person name="Sun H."/>
            <person name="Tritt A."/>
            <person name="Yoshinaga Y."/>
            <person name="Zwiers L.-H."/>
            <person name="Turgeon B."/>
            <person name="Goodwin S."/>
            <person name="Spatafora J."/>
            <person name="Crous P."/>
            <person name="Grigoriev I."/>
        </authorList>
    </citation>
    <scope>NUCLEOTIDE SEQUENCE</scope>
    <source>
        <strain evidence="9">CBS 183.55</strain>
    </source>
</reference>
<dbReference type="RefSeq" id="XP_033450195.1">
    <property type="nucleotide sequence ID" value="XM_033589861.1"/>
</dbReference>
<gene>
    <name evidence="9" type="ORF">M421DRAFT_381387</name>
</gene>
<evidence type="ECO:0000313" key="10">
    <source>
        <dbReference type="Proteomes" id="UP000800082"/>
    </source>
</evidence>
<dbReference type="PANTHER" id="PTHR24305">
    <property type="entry name" value="CYTOCHROME P450"/>
    <property type="match status" value="1"/>
</dbReference>
<keyword evidence="8" id="KW-0472">Membrane</keyword>
<evidence type="ECO:0000256" key="4">
    <source>
        <dbReference type="ARBA" id="ARBA00022723"/>
    </source>
</evidence>
<dbReference type="GO" id="GO:0004497">
    <property type="term" value="F:monooxygenase activity"/>
    <property type="evidence" value="ECO:0007669"/>
    <property type="project" value="UniProtKB-KW"/>
</dbReference>
<dbReference type="AlphaFoldDB" id="A0A6A5RXG2"/>
<keyword evidence="7" id="KW-0560">Oxidoreductase</keyword>
<keyword evidence="3 6" id="KW-0349">Heme</keyword>
<dbReference type="Pfam" id="PF00067">
    <property type="entry name" value="p450"/>
    <property type="match status" value="1"/>
</dbReference>
<feature type="transmembrane region" description="Helical" evidence="8">
    <location>
        <begin position="12"/>
        <end position="30"/>
    </location>
</feature>
<name>A0A6A5RXG2_9PLEO</name>
<keyword evidence="5 6" id="KW-0408">Iron</keyword>
<comment type="cofactor">
    <cofactor evidence="1 6">
        <name>heme</name>
        <dbReference type="ChEBI" id="CHEBI:30413"/>
    </cofactor>
</comment>
<evidence type="ECO:0000256" key="8">
    <source>
        <dbReference type="SAM" id="Phobius"/>
    </source>
</evidence>
<evidence type="ECO:0000256" key="7">
    <source>
        <dbReference type="RuleBase" id="RU000461"/>
    </source>
</evidence>
<evidence type="ECO:0000256" key="3">
    <source>
        <dbReference type="ARBA" id="ARBA00022617"/>
    </source>
</evidence>
<dbReference type="OrthoDB" id="1470350at2759"/>
<evidence type="ECO:0000256" key="5">
    <source>
        <dbReference type="ARBA" id="ARBA00023004"/>
    </source>
</evidence>
<dbReference type="GeneID" id="54347510"/>
<sequence>MFTFNEFTIRSLFLISTVVLASCYFLLVCTRRVFFSSLRHIPGPFAARLSNLSLAIEGVKGRRVYVRQLCGTETFSEMLIILDTKALDELHNKYGDVVRVGPNEVSIANWRHLRAIYASPKTVEKDPAFYANASFVGKNNIFQMVNPTEHAARRKLSSPPYALQSVSKLDPLIQQKADDLAHRLVTEASASTTNTADAYKLCGLFSFETICKAAFAKDFEGSGGAESSLKLLRAMDGSAPTLILDVVFPFLRPTGLGVRLPGVIGDAYRSLRYWEQQSRNMVDHFLEKSSSDEKYLLSPIATGIDGYLGRRLTHEELVEEAMGYMFAGSGTTSSTMTYLLYALSLSENEHVQQRLYNEINAVPSGDISALRQHPYLNAVIKETLRRFPTIVSTLPRVLLEPLQVDEYLLPKGTVVGMQNWIHHRNPDVFPDPDRFNPERWLHSTEAMEASLTPFGIGRRNCIGQNLAWEELYLAVSAVMRAGLKLRLGPEMAHWEMEMEDRFNIAPRGRRLMLEVTRR</sequence>
<protein>
    <submittedName>
        <fullName evidence="9">Cytochrome P450</fullName>
    </submittedName>
</protein>
<dbReference type="PANTHER" id="PTHR24305:SF210">
    <property type="entry name" value="CYTOCHROME P450 MONOOXYGENASE ASQL-RELATED"/>
    <property type="match status" value="1"/>
</dbReference>
<keyword evidence="8" id="KW-0812">Transmembrane</keyword>
<keyword evidence="8" id="KW-1133">Transmembrane helix</keyword>
<dbReference type="Gene3D" id="1.10.630.10">
    <property type="entry name" value="Cytochrome P450"/>
    <property type="match status" value="1"/>
</dbReference>
<dbReference type="InterPro" id="IPR001128">
    <property type="entry name" value="Cyt_P450"/>
</dbReference>
<dbReference type="InterPro" id="IPR036396">
    <property type="entry name" value="Cyt_P450_sf"/>
</dbReference>
<dbReference type="GO" id="GO:0016705">
    <property type="term" value="F:oxidoreductase activity, acting on paired donors, with incorporation or reduction of molecular oxygen"/>
    <property type="evidence" value="ECO:0007669"/>
    <property type="project" value="InterPro"/>
</dbReference>
<proteinExistence type="inferred from homology"/>